<feature type="domain" description="Rieske" evidence="5">
    <location>
        <begin position="410"/>
        <end position="497"/>
    </location>
</feature>
<evidence type="ECO:0000259" key="5">
    <source>
        <dbReference type="PROSITE" id="PS51296"/>
    </source>
</evidence>
<name>A0ABV8VE98_9NOCA</name>
<dbReference type="PRINTS" id="PR00420">
    <property type="entry name" value="RNGMNOXGNASE"/>
</dbReference>
<keyword evidence="3" id="KW-0408">Iron</keyword>
<dbReference type="Gene3D" id="3.30.9.10">
    <property type="entry name" value="D-Amino Acid Oxidase, subunit A, domain 2"/>
    <property type="match status" value="1"/>
</dbReference>
<reference evidence="7" key="1">
    <citation type="journal article" date="2019" name="Int. J. Syst. Evol. Microbiol.">
        <title>The Global Catalogue of Microorganisms (GCM) 10K type strain sequencing project: providing services to taxonomists for standard genome sequencing and annotation.</title>
        <authorList>
            <consortium name="The Broad Institute Genomics Platform"/>
            <consortium name="The Broad Institute Genome Sequencing Center for Infectious Disease"/>
            <person name="Wu L."/>
            <person name="Ma J."/>
        </authorList>
    </citation>
    <scope>NUCLEOTIDE SEQUENCE [LARGE SCALE GENOMIC DNA]</scope>
    <source>
        <strain evidence="7">IBRC-M 10490</strain>
    </source>
</reference>
<dbReference type="EMBL" id="JBHSDL010000006">
    <property type="protein sequence ID" value="MFC4373692.1"/>
    <property type="molecule type" value="Genomic_DNA"/>
</dbReference>
<evidence type="ECO:0000256" key="2">
    <source>
        <dbReference type="ARBA" id="ARBA00022723"/>
    </source>
</evidence>
<keyword evidence="1" id="KW-0001">2Fe-2S</keyword>
<dbReference type="Gene3D" id="2.102.10.10">
    <property type="entry name" value="Rieske [2Fe-2S] iron-sulphur domain"/>
    <property type="match status" value="1"/>
</dbReference>
<evidence type="ECO:0000313" key="7">
    <source>
        <dbReference type="Proteomes" id="UP001595844"/>
    </source>
</evidence>
<dbReference type="PANTHER" id="PTHR13847:SF274">
    <property type="entry name" value="RIESKE 2FE-2S IRON-SULFUR PROTEIN YHFW-RELATED"/>
    <property type="match status" value="1"/>
</dbReference>
<evidence type="ECO:0000313" key="6">
    <source>
        <dbReference type="EMBL" id="MFC4373692.1"/>
    </source>
</evidence>
<organism evidence="6 7">
    <name type="scientific">Nocardia halotolerans</name>
    <dbReference type="NCBI Taxonomy" id="1755878"/>
    <lineage>
        <taxon>Bacteria</taxon>
        <taxon>Bacillati</taxon>
        <taxon>Actinomycetota</taxon>
        <taxon>Actinomycetes</taxon>
        <taxon>Mycobacteriales</taxon>
        <taxon>Nocardiaceae</taxon>
        <taxon>Nocardia</taxon>
    </lineage>
</organism>
<dbReference type="SUPFAM" id="SSF50022">
    <property type="entry name" value="ISP domain"/>
    <property type="match status" value="1"/>
</dbReference>
<evidence type="ECO:0000256" key="1">
    <source>
        <dbReference type="ARBA" id="ARBA00022714"/>
    </source>
</evidence>
<dbReference type="InterPro" id="IPR006076">
    <property type="entry name" value="FAD-dep_OxRdtase"/>
</dbReference>
<dbReference type="InterPro" id="IPR036188">
    <property type="entry name" value="FAD/NAD-bd_sf"/>
</dbReference>
<dbReference type="Gene3D" id="3.50.50.60">
    <property type="entry name" value="FAD/NAD(P)-binding domain"/>
    <property type="match status" value="1"/>
</dbReference>
<proteinExistence type="predicted"/>
<dbReference type="InterPro" id="IPR036922">
    <property type="entry name" value="Rieske_2Fe-2S_sf"/>
</dbReference>
<dbReference type="Proteomes" id="UP001595844">
    <property type="component" value="Unassembled WGS sequence"/>
</dbReference>
<gene>
    <name evidence="6" type="ORF">ACFO5K_06220</name>
</gene>
<evidence type="ECO:0000256" key="3">
    <source>
        <dbReference type="ARBA" id="ARBA00023004"/>
    </source>
</evidence>
<sequence length="497" mass="52894">MTSLWLNHAEVPARLRLTPGSRYDTVVIGAGLVGLATALLLAEDGREVAVLEAKRVGAGTTVSSTAKISVLQGTRGQTIARRHGIATLARYATANLAGLDWLLNFCAEHDVSAQRVAALTYAQHAGEKAAVRAELDATRAAGLPTEFVDDLDVPYPFHGAVRLREQAQVDPMALLAALAAQVESHGAPIFESTRAQSLHHRDDEVVIGTEHGEVTASDVVVATGTPIFDRGGFFARLTAQRSYLAAFRAPGPVPQEMFVSAGAPIRSMRVFPAPDGEVLLVGGSGHDVGREQSANTHVQELLDWTGRWFPGAELLYRWSAQDYHPVGELPYVGPLLPGRDNVLVATGFAKWGLTNGAAAALALFGRLTGNRPPWAETLATWRPGDVASVPAGARVNATVAQYLSTGWLHLIGAGEHTVPPEGCGRIQRHGLHPTAVATVDGKTTEVSAICPHLYGIVHWNDAERTWDCPLHGSRFTPQGTVIEGPATHPLAPRKLGD</sequence>
<keyword evidence="4" id="KW-0411">Iron-sulfur</keyword>
<dbReference type="SUPFAM" id="SSF51905">
    <property type="entry name" value="FAD/NAD(P)-binding domain"/>
    <property type="match status" value="1"/>
</dbReference>
<protein>
    <submittedName>
        <fullName evidence="6">FAD-dependent oxidoreductase</fullName>
    </submittedName>
</protein>
<keyword evidence="2" id="KW-0479">Metal-binding</keyword>
<dbReference type="Pfam" id="PF00355">
    <property type="entry name" value="Rieske"/>
    <property type="match status" value="1"/>
</dbReference>
<dbReference type="Pfam" id="PF01266">
    <property type="entry name" value="DAO"/>
    <property type="match status" value="1"/>
</dbReference>
<dbReference type="RefSeq" id="WP_378557091.1">
    <property type="nucleotide sequence ID" value="NZ_JBHSDL010000006.1"/>
</dbReference>
<accession>A0ABV8VE98</accession>
<comment type="caution">
    <text evidence="6">The sequence shown here is derived from an EMBL/GenBank/DDBJ whole genome shotgun (WGS) entry which is preliminary data.</text>
</comment>
<keyword evidence="7" id="KW-1185">Reference proteome</keyword>
<dbReference type="PROSITE" id="PS51296">
    <property type="entry name" value="RIESKE"/>
    <property type="match status" value="1"/>
</dbReference>
<dbReference type="InterPro" id="IPR017941">
    <property type="entry name" value="Rieske_2Fe-2S"/>
</dbReference>
<evidence type="ECO:0000256" key="4">
    <source>
        <dbReference type="ARBA" id="ARBA00023014"/>
    </source>
</evidence>
<dbReference type="PANTHER" id="PTHR13847">
    <property type="entry name" value="SARCOSINE DEHYDROGENASE-RELATED"/>
    <property type="match status" value="1"/>
</dbReference>